<evidence type="ECO:0000256" key="15">
    <source>
        <dbReference type="ARBA" id="ARBA00023128"/>
    </source>
</evidence>
<feature type="transmembrane region" description="Helical" evidence="18">
    <location>
        <begin position="237"/>
        <end position="260"/>
    </location>
</feature>
<keyword evidence="11 18" id="KW-0249">Electron transport</keyword>
<keyword evidence="7 18" id="KW-0679">Respiratory chain</keyword>
<feature type="transmembrane region" description="Helical" evidence="18">
    <location>
        <begin position="58"/>
        <end position="81"/>
    </location>
</feature>
<dbReference type="PANTHER" id="PTHR46552">
    <property type="entry name" value="NADH-UBIQUINONE OXIDOREDUCTASE CHAIN 2"/>
    <property type="match status" value="1"/>
</dbReference>
<evidence type="ECO:0000313" key="20">
    <source>
        <dbReference type="EMBL" id="WPW46866.1"/>
    </source>
</evidence>
<evidence type="ECO:0000256" key="12">
    <source>
        <dbReference type="ARBA" id="ARBA00022989"/>
    </source>
</evidence>
<sequence>MVKNSTKLMMYMTLFMSTIMIISSENWFSMWMGLEINMMSFIPLMEKSKNYLTSESKMIYFIIQSMSSILFMFMIIMNPTMMIKESLVSNTPMIMITMSMAMKMGMAPIHPWFVNIMSKMNWENCMILMTWQKIGPLYVLSNTTNNMMIINSISITSAIIGAIGGINQTSMKKIMAFSSINHLAWITMCMKNNNEMWIKYLIIYSIMIIMTTKMFSQKSINYINQMNMNIKTKTEKMNIMIMMLSLGGLPPFIGFLPKWLVIQSLMNNESKFILMIMMMMSMLTLFYYIRLMTPIIMSNNVINKWNMKSKTMKKNQILMFMFNMMIPMIMMINMN</sequence>
<keyword evidence="15 18" id="KW-0496">Mitochondrion</keyword>
<evidence type="ECO:0000256" key="2">
    <source>
        <dbReference type="ARBA" id="ARBA00004448"/>
    </source>
</evidence>
<dbReference type="GO" id="GO:0008137">
    <property type="term" value="F:NADH dehydrogenase (ubiquinone) activity"/>
    <property type="evidence" value="ECO:0007669"/>
    <property type="project" value="UniProtKB-EC"/>
</dbReference>
<keyword evidence="8 18" id="KW-0812">Transmembrane</keyword>
<keyword evidence="13 18" id="KW-0520">NAD</keyword>
<dbReference type="PRINTS" id="PR01436">
    <property type="entry name" value="NADHDHGNASE2"/>
</dbReference>
<keyword evidence="10 18" id="KW-1278">Translocase</keyword>
<feature type="transmembrane region" description="Helical" evidence="18">
    <location>
        <begin position="12"/>
        <end position="34"/>
    </location>
</feature>
<dbReference type="GeneID" id="87711090"/>
<feature type="transmembrane region" description="Helical" evidence="18">
    <location>
        <begin position="317"/>
        <end position="334"/>
    </location>
</feature>
<dbReference type="InterPro" id="IPR001750">
    <property type="entry name" value="ND/Mrp_TM"/>
</dbReference>
<comment type="similarity">
    <text evidence="3 18">Belongs to the complex I subunit 2 family.</text>
</comment>
<feature type="domain" description="NADH:quinone oxidoreductase/Mrp antiporter transmembrane" evidence="19">
    <location>
        <begin position="24"/>
        <end position="284"/>
    </location>
</feature>
<evidence type="ECO:0000256" key="17">
    <source>
        <dbReference type="ARBA" id="ARBA00049551"/>
    </source>
</evidence>
<evidence type="ECO:0000256" key="1">
    <source>
        <dbReference type="ARBA" id="ARBA00003257"/>
    </source>
</evidence>
<dbReference type="EC" id="7.1.1.2" evidence="4 18"/>
<evidence type="ECO:0000256" key="5">
    <source>
        <dbReference type="ARBA" id="ARBA00021008"/>
    </source>
</evidence>
<evidence type="ECO:0000259" key="19">
    <source>
        <dbReference type="Pfam" id="PF00361"/>
    </source>
</evidence>
<dbReference type="PANTHER" id="PTHR46552:SF1">
    <property type="entry name" value="NADH-UBIQUINONE OXIDOREDUCTASE CHAIN 2"/>
    <property type="match status" value="1"/>
</dbReference>
<evidence type="ECO:0000256" key="4">
    <source>
        <dbReference type="ARBA" id="ARBA00012944"/>
    </source>
</evidence>
<dbReference type="AlphaFoldDB" id="A0AB38Z665"/>
<gene>
    <name evidence="20" type="primary">ND2</name>
</gene>
<comment type="catalytic activity">
    <reaction evidence="17 18">
        <text>a ubiquinone + NADH + 5 H(+)(in) = a ubiquinol + NAD(+) + 4 H(+)(out)</text>
        <dbReference type="Rhea" id="RHEA:29091"/>
        <dbReference type="Rhea" id="RHEA-COMP:9565"/>
        <dbReference type="Rhea" id="RHEA-COMP:9566"/>
        <dbReference type="ChEBI" id="CHEBI:15378"/>
        <dbReference type="ChEBI" id="CHEBI:16389"/>
        <dbReference type="ChEBI" id="CHEBI:17976"/>
        <dbReference type="ChEBI" id="CHEBI:57540"/>
        <dbReference type="ChEBI" id="CHEBI:57945"/>
        <dbReference type="EC" id="7.1.1.2"/>
    </reaction>
</comment>
<evidence type="ECO:0000256" key="18">
    <source>
        <dbReference type="RuleBase" id="RU003403"/>
    </source>
</evidence>
<evidence type="ECO:0000256" key="11">
    <source>
        <dbReference type="ARBA" id="ARBA00022982"/>
    </source>
</evidence>
<geneLocation type="mitochondrion" evidence="20"/>
<evidence type="ECO:0000256" key="8">
    <source>
        <dbReference type="ARBA" id="ARBA00022692"/>
    </source>
</evidence>
<dbReference type="EMBL" id="OR804127">
    <property type="protein sequence ID" value="WPW46866.1"/>
    <property type="molecule type" value="Genomic_DNA"/>
</dbReference>
<name>A0AB38Z665_9HEMI</name>
<reference evidence="20" key="1">
    <citation type="journal article" date="2024" name="Insect Syst Divers">
        <title>Skimming the skaters: genome skimming improves phylogenetic resolution of Halobatinae (Hemiptera: Gerridae).</title>
        <authorList>
            <person name="Chang J.J.M."/>
            <person name="Raupach M.J."/>
            <person name="Cheng L."/>
            <person name="Damgaard J."/>
            <person name="Hongjamrassilp W."/>
            <person name="Ip Y.C.A."/>
            <person name="Ng M.H.-C."/>
            <person name="Chan W.W.R."/>
            <person name="Kunning I."/>
            <person name="Liang B.J.Y."/>
            <person name="Maggioni D."/>
            <person name="Mana R.R."/>
            <person name="Mishra H."/>
            <person name="Mowe M.A.D."/>
            <person name="Wainwright B.J."/>
            <person name="Whitney J.L."/>
            <person name="Wolfe K."/>
            <person name="Yeo D.C.J."/>
            <person name="Huang D."/>
        </authorList>
    </citation>
    <scope>NUCLEOTIDE SEQUENCE</scope>
</reference>
<evidence type="ECO:0000256" key="3">
    <source>
        <dbReference type="ARBA" id="ARBA00007012"/>
    </source>
</evidence>
<evidence type="ECO:0000256" key="7">
    <source>
        <dbReference type="ARBA" id="ARBA00022660"/>
    </source>
</evidence>
<comment type="function">
    <text evidence="1">Core subunit of the mitochondrial membrane respiratory chain NADH dehydrogenase (Complex I) that is believed to belong to the minimal assembly required for catalysis. Complex I functions in the transfer of electrons from NADH to the respiratory chain. The immediate electron acceptor for the enzyme is believed to be ubiquinone.</text>
</comment>
<dbReference type="GO" id="GO:0005743">
    <property type="term" value="C:mitochondrial inner membrane"/>
    <property type="evidence" value="ECO:0007669"/>
    <property type="project" value="UniProtKB-SubCell"/>
</dbReference>
<proteinExistence type="inferred from homology"/>
<keyword evidence="9 18" id="KW-0999">Mitochondrion inner membrane</keyword>
<evidence type="ECO:0000256" key="13">
    <source>
        <dbReference type="ARBA" id="ARBA00023027"/>
    </source>
</evidence>
<feature type="transmembrane region" description="Helical" evidence="18">
    <location>
        <begin position="147"/>
        <end position="167"/>
    </location>
</feature>
<evidence type="ECO:0000256" key="6">
    <source>
        <dbReference type="ARBA" id="ARBA00022448"/>
    </source>
</evidence>
<comment type="subcellular location">
    <subcellularLocation>
        <location evidence="2 18">Mitochondrion inner membrane</location>
        <topology evidence="2 18">Multi-pass membrane protein</topology>
    </subcellularLocation>
</comment>
<comment type="function">
    <text evidence="18">Core subunit of the mitochondrial membrane respiratory chain NADH dehydrogenase (Complex I) which catalyzes electron transfer from NADH through the respiratory chain, using ubiquinone as an electron acceptor. Essential for the catalytic activity and assembly of complex I.</text>
</comment>
<dbReference type="CTD" id="4536"/>
<dbReference type="InterPro" id="IPR003917">
    <property type="entry name" value="NADH_UbQ_OxRdtase_chain2"/>
</dbReference>
<evidence type="ECO:0000256" key="16">
    <source>
        <dbReference type="ARBA" id="ARBA00023136"/>
    </source>
</evidence>
<dbReference type="Pfam" id="PF00361">
    <property type="entry name" value="Proton_antipo_M"/>
    <property type="match status" value="1"/>
</dbReference>
<keyword evidence="14 18" id="KW-0830">Ubiquinone</keyword>
<dbReference type="GO" id="GO:0006120">
    <property type="term" value="P:mitochondrial electron transport, NADH to ubiquinone"/>
    <property type="evidence" value="ECO:0007669"/>
    <property type="project" value="InterPro"/>
</dbReference>
<protein>
    <recommendedName>
        <fullName evidence="5 18">NADH-ubiquinone oxidoreductase chain 2</fullName>
        <ecNumber evidence="4 18">7.1.1.2</ecNumber>
    </recommendedName>
</protein>
<feature type="transmembrane region" description="Helical" evidence="18">
    <location>
        <begin position="272"/>
        <end position="289"/>
    </location>
</feature>
<accession>A0AB38Z665</accession>
<feature type="transmembrane region" description="Helical" evidence="18">
    <location>
        <begin position="93"/>
        <end position="113"/>
    </location>
</feature>
<keyword evidence="6" id="KW-0813">Transport</keyword>
<dbReference type="RefSeq" id="YP_011010264.1">
    <property type="nucleotide sequence ID" value="NC_085380.1"/>
</dbReference>
<keyword evidence="12 18" id="KW-1133">Transmembrane helix</keyword>
<keyword evidence="16 18" id="KW-0472">Membrane</keyword>
<feature type="transmembrane region" description="Helical" evidence="18">
    <location>
        <begin position="197"/>
        <end position="216"/>
    </location>
</feature>
<evidence type="ECO:0000256" key="14">
    <source>
        <dbReference type="ARBA" id="ARBA00023075"/>
    </source>
</evidence>
<evidence type="ECO:0000256" key="9">
    <source>
        <dbReference type="ARBA" id="ARBA00022792"/>
    </source>
</evidence>
<dbReference type="InterPro" id="IPR050175">
    <property type="entry name" value="Complex_I_Subunit_2"/>
</dbReference>
<evidence type="ECO:0000256" key="10">
    <source>
        <dbReference type="ARBA" id="ARBA00022967"/>
    </source>
</evidence>
<organism evidence="20">
    <name type="scientific">Ventidius distanti</name>
    <dbReference type="NCBI Taxonomy" id="3095939"/>
    <lineage>
        <taxon>Eukaryota</taxon>
        <taxon>Metazoa</taxon>
        <taxon>Ecdysozoa</taxon>
        <taxon>Arthropoda</taxon>
        <taxon>Hexapoda</taxon>
        <taxon>Insecta</taxon>
        <taxon>Pterygota</taxon>
        <taxon>Neoptera</taxon>
        <taxon>Paraneoptera</taxon>
        <taxon>Hemiptera</taxon>
        <taxon>Heteroptera</taxon>
        <taxon>Gerromorpha</taxon>
        <taxon>Gerroidea</taxon>
        <taxon>Gerridae</taxon>
        <taxon>Halobatinae</taxon>
        <taxon>Ventidius</taxon>
    </lineage>
</organism>